<name>A0A9D1EZV3_9BACT</name>
<protein>
    <recommendedName>
        <fullName evidence="4">Lipocalin-like domain-containing protein</fullName>
    </recommendedName>
</protein>
<gene>
    <name evidence="2" type="ORF">IAC10_09055</name>
</gene>
<comment type="caution">
    <text evidence="2">The sequence shown here is derived from an EMBL/GenBank/DDBJ whole genome shotgun (WGS) entry which is preliminary data.</text>
</comment>
<proteinExistence type="predicted"/>
<evidence type="ECO:0000313" key="3">
    <source>
        <dbReference type="Proteomes" id="UP000823928"/>
    </source>
</evidence>
<dbReference type="EMBL" id="DVIU01000181">
    <property type="protein sequence ID" value="HIS36759.1"/>
    <property type="molecule type" value="Genomic_DNA"/>
</dbReference>
<feature type="non-terminal residue" evidence="2">
    <location>
        <position position="96"/>
    </location>
</feature>
<dbReference type="AlphaFoldDB" id="A0A9D1EZV3"/>
<sequence length="96" mass="10461">MKKLFLIMMILLVPAVSVVKAENVPVLKAGVSLERKVPNTLMGTWRVAAALKSTDSPQNFKQTSVDIWNLSRTNDVINLSNPFTGASASINVSYVN</sequence>
<reference evidence="2" key="1">
    <citation type="submission" date="2020-10" db="EMBL/GenBank/DDBJ databases">
        <authorList>
            <person name="Gilroy R."/>
        </authorList>
    </citation>
    <scope>NUCLEOTIDE SEQUENCE</scope>
    <source>
        <strain evidence="2">6276</strain>
    </source>
</reference>
<evidence type="ECO:0000256" key="1">
    <source>
        <dbReference type="SAM" id="SignalP"/>
    </source>
</evidence>
<keyword evidence="1" id="KW-0732">Signal</keyword>
<evidence type="ECO:0000313" key="2">
    <source>
        <dbReference type="EMBL" id="HIS36759.1"/>
    </source>
</evidence>
<evidence type="ECO:0008006" key="4">
    <source>
        <dbReference type="Google" id="ProtNLM"/>
    </source>
</evidence>
<organism evidence="2 3">
    <name type="scientific">Candidatus Scatousia excrementigallinarum</name>
    <dbReference type="NCBI Taxonomy" id="2840935"/>
    <lineage>
        <taxon>Bacteria</taxon>
        <taxon>Candidatus Scatousia</taxon>
    </lineage>
</organism>
<feature type="signal peptide" evidence="1">
    <location>
        <begin position="1"/>
        <end position="21"/>
    </location>
</feature>
<dbReference type="Proteomes" id="UP000823928">
    <property type="component" value="Unassembled WGS sequence"/>
</dbReference>
<feature type="chain" id="PRO_5038649042" description="Lipocalin-like domain-containing protein" evidence="1">
    <location>
        <begin position="22"/>
        <end position="96"/>
    </location>
</feature>
<reference evidence="2" key="2">
    <citation type="journal article" date="2021" name="PeerJ">
        <title>Extensive microbial diversity within the chicken gut microbiome revealed by metagenomics and culture.</title>
        <authorList>
            <person name="Gilroy R."/>
            <person name="Ravi A."/>
            <person name="Getino M."/>
            <person name="Pursley I."/>
            <person name="Horton D.L."/>
            <person name="Alikhan N.F."/>
            <person name="Baker D."/>
            <person name="Gharbi K."/>
            <person name="Hall N."/>
            <person name="Watson M."/>
            <person name="Adriaenssens E.M."/>
            <person name="Foster-Nyarko E."/>
            <person name="Jarju S."/>
            <person name="Secka A."/>
            <person name="Antonio M."/>
            <person name="Oren A."/>
            <person name="Chaudhuri R.R."/>
            <person name="La Ragione R."/>
            <person name="Hildebrand F."/>
            <person name="Pallen M.J."/>
        </authorList>
    </citation>
    <scope>NUCLEOTIDE SEQUENCE</scope>
    <source>
        <strain evidence="2">6276</strain>
    </source>
</reference>
<accession>A0A9D1EZV3</accession>